<proteinExistence type="predicted"/>
<dbReference type="OrthoDB" id="4156595at2759"/>
<feature type="transmembrane region" description="Helical" evidence="1">
    <location>
        <begin position="104"/>
        <end position="130"/>
    </location>
</feature>
<reference evidence="3" key="1">
    <citation type="submission" date="2016-02" db="EMBL/GenBank/DDBJ databases">
        <title>Draft genome sequence of Microdochium bolleyi, a fungal endophyte of beachgrass.</title>
        <authorList>
            <consortium name="DOE Joint Genome Institute"/>
            <person name="David A.S."/>
            <person name="May G."/>
            <person name="Haridas S."/>
            <person name="Lim J."/>
            <person name="Wang M."/>
            <person name="Labutti K."/>
            <person name="Lipzen A."/>
            <person name="Barry K."/>
            <person name="Grigoriev I.V."/>
        </authorList>
    </citation>
    <scope>NUCLEOTIDE SEQUENCE [LARGE SCALE GENOMIC DNA]</scope>
    <source>
        <strain evidence="3">J235TASD1</strain>
    </source>
</reference>
<dbReference type="AlphaFoldDB" id="A0A136JEG2"/>
<dbReference type="Proteomes" id="UP000070501">
    <property type="component" value="Unassembled WGS sequence"/>
</dbReference>
<dbReference type="EMBL" id="KQ964246">
    <property type="protein sequence ID" value="KXJ95527.1"/>
    <property type="molecule type" value="Genomic_DNA"/>
</dbReference>
<feature type="transmembrane region" description="Helical" evidence="1">
    <location>
        <begin position="6"/>
        <end position="26"/>
    </location>
</feature>
<evidence type="ECO:0000256" key="1">
    <source>
        <dbReference type="SAM" id="Phobius"/>
    </source>
</evidence>
<dbReference type="InParanoid" id="A0A136JEG2"/>
<sequence length="138" mass="16370">MADSKLYHTIMTPINFLTFVISLWLVSNRYEQKRADMHPAPSRSRNILPEWLHRAIYRPQPYQYIDDQKRNPPNEKDERFYYHTKQKKIMKLEAADAFELRSSVLGALCVACVALVWVCVCLGRTLFVLAPWQHFWKV</sequence>
<gene>
    <name evidence="2" type="ORF">Micbo1qcDRAFT_200915</name>
</gene>
<accession>A0A136JEG2</accession>
<name>A0A136JEG2_9PEZI</name>
<keyword evidence="1" id="KW-0812">Transmembrane</keyword>
<evidence type="ECO:0000313" key="3">
    <source>
        <dbReference type="Proteomes" id="UP000070501"/>
    </source>
</evidence>
<protein>
    <submittedName>
        <fullName evidence="2">Uncharacterized protein</fullName>
    </submittedName>
</protein>
<keyword evidence="1" id="KW-1133">Transmembrane helix</keyword>
<keyword evidence="1" id="KW-0472">Membrane</keyword>
<organism evidence="2 3">
    <name type="scientific">Microdochium bolleyi</name>
    <dbReference type="NCBI Taxonomy" id="196109"/>
    <lineage>
        <taxon>Eukaryota</taxon>
        <taxon>Fungi</taxon>
        <taxon>Dikarya</taxon>
        <taxon>Ascomycota</taxon>
        <taxon>Pezizomycotina</taxon>
        <taxon>Sordariomycetes</taxon>
        <taxon>Xylariomycetidae</taxon>
        <taxon>Xylariales</taxon>
        <taxon>Microdochiaceae</taxon>
        <taxon>Microdochium</taxon>
    </lineage>
</organism>
<evidence type="ECO:0000313" key="2">
    <source>
        <dbReference type="EMBL" id="KXJ95527.1"/>
    </source>
</evidence>
<keyword evidence="3" id="KW-1185">Reference proteome</keyword>